<name>A0A0R2BPH8_9LACO</name>
<dbReference type="InterPro" id="IPR036412">
    <property type="entry name" value="HAD-like_sf"/>
</dbReference>
<dbReference type="EMBL" id="AYYK01000001">
    <property type="protein sequence ID" value="KRM79812.1"/>
    <property type="molecule type" value="Genomic_DNA"/>
</dbReference>
<keyword evidence="1" id="KW-0378">Hydrolase</keyword>
<evidence type="ECO:0000313" key="1">
    <source>
        <dbReference type="EMBL" id="KRM79812.1"/>
    </source>
</evidence>
<dbReference type="AlphaFoldDB" id="A0A0R2BPH8"/>
<dbReference type="InterPro" id="IPR006439">
    <property type="entry name" value="HAD-SF_hydro_IA"/>
</dbReference>
<dbReference type="GO" id="GO:0008253">
    <property type="term" value="F:5'-nucleotidase activity"/>
    <property type="evidence" value="ECO:0007669"/>
    <property type="project" value="InterPro"/>
</dbReference>
<dbReference type="SFLD" id="SFLDG01129">
    <property type="entry name" value="C1.5:_HAD__Beta-PGM__Phosphata"/>
    <property type="match status" value="1"/>
</dbReference>
<dbReference type="OrthoDB" id="9802350at2"/>
<protein>
    <submittedName>
        <fullName evidence="1">HAD superfamily hydrolase</fullName>
    </submittedName>
</protein>
<dbReference type="NCBIfam" id="TIGR01549">
    <property type="entry name" value="HAD-SF-IA-v1"/>
    <property type="match status" value="1"/>
</dbReference>
<proteinExistence type="predicted"/>
<dbReference type="PATRIC" id="fig|1423738.3.peg.519"/>
<dbReference type="Gene3D" id="3.40.50.1000">
    <property type="entry name" value="HAD superfamily/HAD-like"/>
    <property type="match status" value="1"/>
</dbReference>
<sequence length="233" mass="26590">MAYQTLLFDVDDTLLDFGASEEASLALMFKHFGLSLTDEIKERYEVLNQNLWRQFERREIDRQTIFQRRFPELFQEFQLADTTAGLQAEAVYREGLNHGHQQVPQAQALLQQLSQLPQLQLYIVSNGVAKTQNMRLQDSGFAPYFKQVFVSEAVGYQKPDVRFFDSVANNITNFDKNKTLIIGDSLTSDIQGGVNAGIDTVWYNPQHLTTTTVQPTYQISELLSLLKLVEQSA</sequence>
<dbReference type="InterPro" id="IPR011951">
    <property type="entry name" value="HAD-SF_hydro_IA_YjjG/PynA"/>
</dbReference>
<dbReference type="PANTHER" id="PTHR47478:SF1">
    <property type="entry name" value="PYRIMIDINE 5'-NUCLEOTIDASE YJJG"/>
    <property type="match status" value="1"/>
</dbReference>
<dbReference type="Pfam" id="PF00702">
    <property type="entry name" value="Hydrolase"/>
    <property type="match status" value="1"/>
</dbReference>
<dbReference type="InterPro" id="IPR023198">
    <property type="entry name" value="PGP-like_dom2"/>
</dbReference>
<gene>
    <name evidence="1" type="ORF">FC84_GL000509</name>
</gene>
<dbReference type="Proteomes" id="UP000051813">
    <property type="component" value="Unassembled WGS sequence"/>
</dbReference>
<dbReference type="InterPro" id="IPR052550">
    <property type="entry name" value="Pyrimidine_5'-ntase_YjjG"/>
</dbReference>
<dbReference type="InterPro" id="IPR023214">
    <property type="entry name" value="HAD_sf"/>
</dbReference>
<organism evidence="1 2">
    <name type="scientific">Lapidilactobacillus dextrinicus DSM 20335</name>
    <dbReference type="NCBI Taxonomy" id="1423738"/>
    <lineage>
        <taxon>Bacteria</taxon>
        <taxon>Bacillati</taxon>
        <taxon>Bacillota</taxon>
        <taxon>Bacilli</taxon>
        <taxon>Lactobacillales</taxon>
        <taxon>Lactobacillaceae</taxon>
        <taxon>Lapidilactobacillus</taxon>
    </lineage>
</organism>
<accession>A0A0R2BPH8</accession>
<dbReference type="NCBIfam" id="TIGR02254">
    <property type="entry name" value="YjjG_YfnB"/>
    <property type="match status" value="1"/>
</dbReference>
<dbReference type="STRING" id="1423738.FC84_GL000509"/>
<reference evidence="1 2" key="1">
    <citation type="journal article" date="2015" name="Genome Announc.">
        <title>Expanding the biotechnology potential of lactobacilli through comparative genomics of 213 strains and associated genera.</title>
        <authorList>
            <person name="Sun Z."/>
            <person name="Harris H.M."/>
            <person name="McCann A."/>
            <person name="Guo C."/>
            <person name="Argimon S."/>
            <person name="Zhang W."/>
            <person name="Yang X."/>
            <person name="Jeffery I.B."/>
            <person name="Cooney J.C."/>
            <person name="Kagawa T.F."/>
            <person name="Liu W."/>
            <person name="Song Y."/>
            <person name="Salvetti E."/>
            <person name="Wrobel A."/>
            <person name="Rasinkangas P."/>
            <person name="Parkhill J."/>
            <person name="Rea M.C."/>
            <person name="O'Sullivan O."/>
            <person name="Ritari J."/>
            <person name="Douillard F.P."/>
            <person name="Paul Ross R."/>
            <person name="Yang R."/>
            <person name="Briner A.E."/>
            <person name="Felis G.E."/>
            <person name="de Vos W.M."/>
            <person name="Barrangou R."/>
            <person name="Klaenhammer T.R."/>
            <person name="Caufield P.W."/>
            <person name="Cui Y."/>
            <person name="Zhang H."/>
            <person name="O'Toole P.W."/>
        </authorList>
    </citation>
    <scope>NUCLEOTIDE SEQUENCE [LARGE SCALE GENOMIC DNA]</scope>
    <source>
        <strain evidence="1 2">DSM 20335</strain>
    </source>
</reference>
<dbReference type="SUPFAM" id="SSF56784">
    <property type="entry name" value="HAD-like"/>
    <property type="match status" value="1"/>
</dbReference>
<dbReference type="SFLD" id="SFLDS00003">
    <property type="entry name" value="Haloacid_Dehalogenase"/>
    <property type="match status" value="1"/>
</dbReference>
<evidence type="ECO:0000313" key="2">
    <source>
        <dbReference type="Proteomes" id="UP000051813"/>
    </source>
</evidence>
<dbReference type="PANTHER" id="PTHR47478">
    <property type="match status" value="1"/>
</dbReference>
<keyword evidence="2" id="KW-1185">Reference proteome</keyword>
<dbReference type="Gene3D" id="1.10.150.240">
    <property type="entry name" value="Putative phosphatase, domain 2"/>
    <property type="match status" value="1"/>
</dbReference>
<dbReference type="RefSeq" id="WP_057753610.1">
    <property type="nucleotide sequence ID" value="NZ_AYYK01000001.1"/>
</dbReference>
<comment type="caution">
    <text evidence="1">The sequence shown here is derived from an EMBL/GenBank/DDBJ whole genome shotgun (WGS) entry which is preliminary data.</text>
</comment>